<name>A0A9D1E8L5_9FIRM</name>
<dbReference type="Gene3D" id="3.90.550.10">
    <property type="entry name" value="Spore Coat Polysaccharide Biosynthesis Protein SpsA, Chain A"/>
    <property type="match status" value="1"/>
</dbReference>
<gene>
    <name evidence="2" type="ORF">IAA55_03895</name>
</gene>
<reference evidence="2" key="2">
    <citation type="journal article" date="2021" name="PeerJ">
        <title>Extensive microbial diversity within the chicken gut microbiome revealed by metagenomics and culture.</title>
        <authorList>
            <person name="Gilroy R."/>
            <person name="Ravi A."/>
            <person name="Getino M."/>
            <person name="Pursley I."/>
            <person name="Horton D.L."/>
            <person name="Alikhan N.F."/>
            <person name="Baker D."/>
            <person name="Gharbi K."/>
            <person name="Hall N."/>
            <person name="Watson M."/>
            <person name="Adriaenssens E.M."/>
            <person name="Foster-Nyarko E."/>
            <person name="Jarju S."/>
            <person name="Secka A."/>
            <person name="Antonio M."/>
            <person name="Oren A."/>
            <person name="Chaudhuri R.R."/>
            <person name="La Ragione R."/>
            <person name="Hildebrand F."/>
            <person name="Pallen M.J."/>
        </authorList>
    </citation>
    <scope>NUCLEOTIDE SEQUENCE</scope>
    <source>
        <strain evidence="2">ChiSjej5B23-6657</strain>
    </source>
</reference>
<reference evidence="2" key="1">
    <citation type="submission" date="2020-10" db="EMBL/GenBank/DDBJ databases">
        <authorList>
            <person name="Gilroy R."/>
        </authorList>
    </citation>
    <scope>NUCLEOTIDE SEQUENCE</scope>
    <source>
        <strain evidence="2">ChiSjej5B23-6657</strain>
    </source>
</reference>
<dbReference type="InterPro" id="IPR001173">
    <property type="entry name" value="Glyco_trans_2-like"/>
</dbReference>
<dbReference type="EMBL" id="DVHM01000061">
    <property type="protein sequence ID" value="HIR70404.1"/>
    <property type="molecule type" value="Genomic_DNA"/>
</dbReference>
<dbReference type="Proteomes" id="UP000823912">
    <property type="component" value="Unassembled WGS sequence"/>
</dbReference>
<accession>A0A9D1E8L5</accession>
<comment type="caution">
    <text evidence="2">The sequence shown here is derived from an EMBL/GenBank/DDBJ whole genome shotgun (WGS) entry which is preliminary data.</text>
</comment>
<organism evidence="2 3">
    <name type="scientific">Candidatus Pullilachnospira gallistercoris</name>
    <dbReference type="NCBI Taxonomy" id="2840911"/>
    <lineage>
        <taxon>Bacteria</taxon>
        <taxon>Bacillati</taxon>
        <taxon>Bacillota</taxon>
        <taxon>Clostridia</taxon>
        <taxon>Lachnospirales</taxon>
        <taxon>Lachnospiraceae</taxon>
        <taxon>Lachnospiraceae incertae sedis</taxon>
        <taxon>Candidatus Pullilachnospira</taxon>
    </lineage>
</organism>
<dbReference type="SUPFAM" id="SSF53448">
    <property type="entry name" value="Nucleotide-diphospho-sugar transferases"/>
    <property type="match status" value="1"/>
</dbReference>
<dbReference type="CDD" id="cd00761">
    <property type="entry name" value="Glyco_tranf_GTA_type"/>
    <property type="match status" value="1"/>
</dbReference>
<dbReference type="InterPro" id="IPR029044">
    <property type="entry name" value="Nucleotide-diphossugar_trans"/>
</dbReference>
<dbReference type="Pfam" id="PF00535">
    <property type="entry name" value="Glycos_transf_2"/>
    <property type="match status" value="1"/>
</dbReference>
<proteinExistence type="predicted"/>
<dbReference type="AlphaFoldDB" id="A0A9D1E8L5"/>
<evidence type="ECO:0000313" key="3">
    <source>
        <dbReference type="Proteomes" id="UP000823912"/>
    </source>
</evidence>
<feature type="domain" description="Glycosyltransferase 2-like" evidence="1">
    <location>
        <begin position="4"/>
        <end position="167"/>
    </location>
</feature>
<evidence type="ECO:0000313" key="2">
    <source>
        <dbReference type="EMBL" id="HIR70404.1"/>
    </source>
</evidence>
<sequence>MKVSVITPYYQGREYLDRYCGMMEQNRSRLEPGDELEVLLINDSPWEKVVLPGGERFSWIRILENEKNRGIHASRVAGLSCALGESVLFLDQDDELAPEAIRRMIGEAKSHPGSVIVSNAVLEQEKTKELWYRTPYHKRQIGNLKTYLTVGIQIISPGQCLIPKESVPELWTRRICQKNGADDYLLWLLLLQEKVPFVFLDAPLYIHKYTAKNLSADTKVTDASAYEFLDMLKEEQAMPEKSIRTLRRMLRYKDAFRNGSGAGKLRESLKNPDLFAANVIFKLRSRTPYGFNRGC</sequence>
<dbReference type="PANTHER" id="PTHR22916">
    <property type="entry name" value="GLYCOSYLTRANSFERASE"/>
    <property type="match status" value="1"/>
</dbReference>
<protein>
    <submittedName>
        <fullName evidence="2">Glycosyltransferase family 2 protein</fullName>
    </submittedName>
</protein>
<evidence type="ECO:0000259" key="1">
    <source>
        <dbReference type="Pfam" id="PF00535"/>
    </source>
</evidence>